<name>A0A2P2MCK7_RHIMU</name>
<dbReference type="EMBL" id="GGEC01047476">
    <property type="protein sequence ID" value="MBX27960.1"/>
    <property type="molecule type" value="Transcribed_RNA"/>
</dbReference>
<protein>
    <submittedName>
        <fullName evidence="1">Uncharacterized protein</fullName>
    </submittedName>
</protein>
<reference evidence="1" key="1">
    <citation type="submission" date="2018-02" db="EMBL/GenBank/DDBJ databases">
        <title>Rhizophora mucronata_Transcriptome.</title>
        <authorList>
            <person name="Meera S.P."/>
            <person name="Sreeshan A."/>
            <person name="Augustine A."/>
        </authorList>
    </citation>
    <scope>NUCLEOTIDE SEQUENCE</scope>
    <source>
        <tissue evidence="1">Leaf</tissue>
    </source>
</reference>
<organism evidence="1">
    <name type="scientific">Rhizophora mucronata</name>
    <name type="common">Asiatic mangrove</name>
    <dbReference type="NCBI Taxonomy" id="61149"/>
    <lineage>
        <taxon>Eukaryota</taxon>
        <taxon>Viridiplantae</taxon>
        <taxon>Streptophyta</taxon>
        <taxon>Embryophyta</taxon>
        <taxon>Tracheophyta</taxon>
        <taxon>Spermatophyta</taxon>
        <taxon>Magnoliopsida</taxon>
        <taxon>eudicotyledons</taxon>
        <taxon>Gunneridae</taxon>
        <taxon>Pentapetalae</taxon>
        <taxon>rosids</taxon>
        <taxon>fabids</taxon>
        <taxon>Malpighiales</taxon>
        <taxon>Rhizophoraceae</taxon>
        <taxon>Rhizophora</taxon>
    </lineage>
</organism>
<sequence>MLPMSPSSLSPPVPPSLSFSIYLSIYVEQVSRWRNIKPRREIRK</sequence>
<evidence type="ECO:0000313" key="1">
    <source>
        <dbReference type="EMBL" id="MBX27960.1"/>
    </source>
</evidence>
<dbReference type="AlphaFoldDB" id="A0A2P2MCK7"/>
<accession>A0A2P2MCK7</accession>
<proteinExistence type="predicted"/>